<evidence type="ECO:0000259" key="11">
    <source>
        <dbReference type="PROSITE" id="PS50112"/>
    </source>
</evidence>
<dbReference type="PANTHER" id="PTHR43065:SF10">
    <property type="entry name" value="PEROXIDE STRESS-ACTIVATED HISTIDINE KINASE MAK3"/>
    <property type="match status" value="1"/>
</dbReference>
<keyword evidence="9" id="KW-0812">Transmembrane</keyword>
<accession>A0A5C6A439</accession>
<dbReference type="Pfam" id="PF02518">
    <property type="entry name" value="HATPase_c"/>
    <property type="match status" value="1"/>
</dbReference>
<keyword evidence="8" id="KW-0902">Two-component regulatory system</keyword>
<evidence type="ECO:0000256" key="7">
    <source>
        <dbReference type="ARBA" id="ARBA00022840"/>
    </source>
</evidence>
<keyword evidence="5" id="KW-0547">Nucleotide-binding</keyword>
<dbReference type="Pfam" id="PF13426">
    <property type="entry name" value="PAS_9"/>
    <property type="match status" value="1"/>
</dbReference>
<feature type="transmembrane region" description="Helical" evidence="9">
    <location>
        <begin position="74"/>
        <end position="96"/>
    </location>
</feature>
<organism evidence="12 13">
    <name type="scientific">Neorhodopirellula pilleata</name>
    <dbReference type="NCBI Taxonomy" id="2714738"/>
    <lineage>
        <taxon>Bacteria</taxon>
        <taxon>Pseudomonadati</taxon>
        <taxon>Planctomycetota</taxon>
        <taxon>Planctomycetia</taxon>
        <taxon>Pirellulales</taxon>
        <taxon>Pirellulaceae</taxon>
        <taxon>Neorhodopirellula</taxon>
    </lineage>
</organism>
<dbReference type="PROSITE" id="PS50109">
    <property type="entry name" value="HIS_KIN"/>
    <property type="match status" value="1"/>
</dbReference>
<dbReference type="SMART" id="SM00388">
    <property type="entry name" value="HisKA"/>
    <property type="match status" value="1"/>
</dbReference>
<evidence type="ECO:0000259" key="10">
    <source>
        <dbReference type="PROSITE" id="PS50109"/>
    </source>
</evidence>
<dbReference type="InterPro" id="IPR004358">
    <property type="entry name" value="Sig_transdc_His_kin-like_C"/>
</dbReference>
<reference evidence="12 13" key="1">
    <citation type="submission" date="2019-02" db="EMBL/GenBank/DDBJ databases">
        <title>Deep-cultivation of Planctomycetes and their phenomic and genomic characterization uncovers novel biology.</title>
        <authorList>
            <person name="Wiegand S."/>
            <person name="Jogler M."/>
            <person name="Boedeker C."/>
            <person name="Pinto D."/>
            <person name="Vollmers J."/>
            <person name="Rivas-Marin E."/>
            <person name="Kohn T."/>
            <person name="Peeters S.H."/>
            <person name="Heuer A."/>
            <person name="Rast P."/>
            <person name="Oberbeckmann S."/>
            <person name="Bunk B."/>
            <person name="Jeske O."/>
            <person name="Meyerdierks A."/>
            <person name="Storesund J.E."/>
            <person name="Kallscheuer N."/>
            <person name="Luecker S."/>
            <person name="Lage O.M."/>
            <person name="Pohl T."/>
            <person name="Merkel B.J."/>
            <person name="Hornburger P."/>
            <person name="Mueller R.-W."/>
            <person name="Bruemmer F."/>
            <person name="Labrenz M."/>
            <person name="Spormann A.M."/>
            <person name="Op Den Camp H."/>
            <person name="Overmann J."/>
            <person name="Amann R."/>
            <person name="Jetten M.S.M."/>
            <person name="Mascher T."/>
            <person name="Medema M.H."/>
            <person name="Devos D.P."/>
            <person name="Kaster A.-K."/>
            <person name="Ovreas L."/>
            <person name="Rohde M."/>
            <person name="Galperin M.Y."/>
            <person name="Jogler C."/>
        </authorList>
    </citation>
    <scope>NUCLEOTIDE SEQUENCE [LARGE SCALE GENOMIC DNA]</scope>
    <source>
        <strain evidence="12 13">Pla100</strain>
    </source>
</reference>
<evidence type="ECO:0000256" key="8">
    <source>
        <dbReference type="ARBA" id="ARBA00023012"/>
    </source>
</evidence>
<dbReference type="SMART" id="SM00091">
    <property type="entry name" value="PAS"/>
    <property type="match status" value="1"/>
</dbReference>
<dbReference type="Pfam" id="PF00512">
    <property type="entry name" value="HisKA"/>
    <property type="match status" value="1"/>
</dbReference>
<evidence type="ECO:0000256" key="9">
    <source>
        <dbReference type="SAM" id="Phobius"/>
    </source>
</evidence>
<dbReference type="EMBL" id="SJPM01000008">
    <property type="protein sequence ID" value="TWT94170.1"/>
    <property type="molecule type" value="Genomic_DNA"/>
</dbReference>
<feature type="domain" description="Histidine kinase" evidence="10">
    <location>
        <begin position="272"/>
        <end position="479"/>
    </location>
</feature>
<keyword evidence="6" id="KW-0418">Kinase</keyword>
<feature type="domain" description="PAS" evidence="11">
    <location>
        <begin position="137"/>
        <end position="183"/>
    </location>
</feature>
<evidence type="ECO:0000256" key="2">
    <source>
        <dbReference type="ARBA" id="ARBA00012438"/>
    </source>
</evidence>
<dbReference type="AlphaFoldDB" id="A0A5C6A439"/>
<dbReference type="OrthoDB" id="9815750at2"/>
<dbReference type="GO" id="GO:0000155">
    <property type="term" value="F:phosphorelay sensor kinase activity"/>
    <property type="evidence" value="ECO:0007669"/>
    <property type="project" value="InterPro"/>
</dbReference>
<evidence type="ECO:0000256" key="3">
    <source>
        <dbReference type="ARBA" id="ARBA00022553"/>
    </source>
</evidence>
<dbReference type="SUPFAM" id="SSF47384">
    <property type="entry name" value="Homodimeric domain of signal transducing histidine kinase"/>
    <property type="match status" value="1"/>
</dbReference>
<keyword evidence="13" id="KW-1185">Reference proteome</keyword>
<evidence type="ECO:0000256" key="1">
    <source>
        <dbReference type="ARBA" id="ARBA00000085"/>
    </source>
</evidence>
<dbReference type="InterPro" id="IPR036890">
    <property type="entry name" value="HATPase_C_sf"/>
</dbReference>
<keyword evidence="4 12" id="KW-0808">Transferase</keyword>
<dbReference type="InterPro" id="IPR003661">
    <property type="entry name" value="HisK_dim/P_dom"/>
</dbReference>
<dbReference type="InterPro" id="IPR000014">
    <property type="entry name" value="PAS"/>
</dbReference>
<evidence type="ECO:0000256" key="6">
    <source>
        <dbReference type="ARBA" id="ARBA00022777"/>
    </source>
</evidence>
<dbReference type="CDD" id="cd00130">
    <property type="entry name" value="PAS"/>
    <property type="match status" value="1"/>
</dbReference>
<dbReference type="NCBIfam" id="TIGR00229">
    <property type="entry name" value="sensory_box"/>
    <property type="match status" value="1"/>
</dbReference>
<feature type="transmembrane region" description="Helical" evidence="9">
    <location>
        <begin position="108"/>
        <end position="130"/>
    </location>
</feature>
<keyword evidence="9" id="KW-0472">Membrane</keyword>
<comment type="caution">
    <text evidence="12">The sequence shown here is derived from an EMBL/GenBank/DDBJ whole genome shotgun (WGS) entry which is preliminary data.</text>
</comment>
<dbReference type="InterPro" id="IPR003594">
    <property type="entry name" value="HATPase_dom"/>
</dbReference>
<dbReference type="Proteomes" id="UP000316213">
    <property type="component" value="Unassembled WGS sequence"/>
</dbReference>
<evidence type="ECO:0000256" key="5">
    <source>
        <dbReference type="ARBA" id="ARBA00022741"/>
    </source>
</evidence>
<dbReference type="SUPFAM" id="SSF55874">
    <property type="entry name" value="ATPase domain of HSP90 chaperone/DNA topoisomerase II/histidine kinase"/>
    <property type="match status" value="1"/>
</dbReference>
<gene>
    <name evidence="12" type="primary">zraS_3</name>
    <name evidence="12" type="ORF">Pla100_37800</name>
</gene>
<evidence type="ECO:0000313" key="13">
    <source>
        <dbReference type="Proteomes" id="UP000316213"/>
    </source>
</evidence>
<dbReference type="CDD" id="cd00075">
    <property type="entry name" value="HATPase"/>
    <property type="match status" value="1"/>
</dbReference>
<dbReference type="GO" id="GO:0005524">
    <property type="term" value="F:ATP binding"/>
    <property type="evidence" value="ECO:0007669"/>
    <property type="project" value="UniProtKB-KW"/>
</dbReference>
<protein>
    <recommendedName>
        <fullName evidence="2">histidine kinase</fullName>
        <ecNumber evidence="2">2.7.13.3</ecNumber>
    </recommendedName>
</protein>
<name>A0A5C6A439_9BACT</name>
<dbReference type="Gene3D" id="3.30.565.10">
    <property type="entry name" value="Histidine kinase-like ATPase, C-terminal domain"/>
    <property type="match status" value="1"/>
</dbReference>
<dbReference type="InterPro" id="IPR005467">
    <property type="entry name" value="His_kinase_dom"/>
</dbReference>
<evidence type="ECO:0000313" key="12">
    <source>
        <dbReference type="EMBL" id="TWT94170.1"/>
    </source>
</evidence>
<dbReference type="SMART" id="SM00387">
    <property type="entry name" value="HATPase_c"/>
    <property type="match status" value="1"/>
</dbReference>
<dbReference type="PROSITE" id="PS50112">
    <property type="entry name" value="PAS"/>
    <property type="match status" value="1"/>
</dbReference>
<comment type="catalytic activity">
    <reaction evidence="1">
        <text>ATP + protein L-histidine = ADP + protein N-phospho-L-histidine.</text>
        <dbReference type="EC" id="2.7.13.3"/>
    </reaction>
</comment>
<dbReference type="PANTHER" id="PTHR43065">
    <property type="entry name" value="SENSOR HISTIDINE KINASE"/>
    <property type="match status" value="1"/>
</dbReference>
<evidence type="ECO:0000256" key="4">
    <source>
        <dbReference type="ARBA" id="ARBA00022679"/>
    </source>
</evidence>
<dbReference type="Gene3D" id="3.30.450.20">
    <property type="entry name" value="PAS domain"/>
    <property type="match status" value="1"/>
</dbReference>
<dbReference type="PRINTS" id="PR00344">
    <property type="entry name" value="BCTRLSENSOR"/>
</dbReference>
<keyword evidence="3" id="KW-0597">Phosphoprotein</keyword>
<dbReference type="Gene3D" id="1.10.287.130">
    <property type="match status" value="1"/>
</dbReference>
<dbReference type="CDD" id="cd00082">
    <property type="entry name" value="HisKA"/>
    <property type="match status" value="1"/>
</dbReference>
<proteinExistence type="predicted"/>
<sequence length="507" mass="55289">MRCPVSKSLIEWSASGCFEQTYDHGRSGNAKPSGEDSPRLIPPETFYFPRLDQFLRMSNRVSALSSILRSPARILGIVLMLVFIAEVGVMLVLPHLMPKFLGETGKAFLDAVLLTLVCAPVLWWVIIGPLRRIAIQEHRRSETIVANASEGIVTFDHAGMILSCNRAMTDLFSAELDDLVGKTAASFLQSLPRSFDSLPASFRLSARRFDGTTFPVEVSVSEYPSESRPLRIAIIRDLTATEQAEAERLTMARETEALRAQQMTTLAQLATGVAHEIRNPLTSIKMLIQVNRGKFADEGFPNDDLELVEQEIRRMERSVNSLLDYARPEQGEHAVFPIQSVIRKTVQLIDGRCQSSGVKLSVDCDDDPITIDGDPSQIQQLLLNLSLNALDAMPSGGNLTIAAKTTAGELELSVSDSGEGIRDDMLAKLFTPFSTSKPTGVGLGLGICRRIAVSHGGTLTGRNRVTGGAEFKLVLPIAGECFPTEKLISNSADRGAFGHTEASCKPY</sequence>
<keyword evidence="7" id="KW-0067">ATP-binding</keyword>
<keyword evidence="9" id="KW-1133">Transmembrane helix</keyword>
<dbReference type="SUPFAM" id="SSF55785">
    <property type="entry name" value="PYP-like sensor domain (PAS domain)"/>
    <property type="match status" value="1"/>
</dbReference>
<dbReference type="EC" id="2.7.13.3" evidence="2"/>
<dbReference type="InterPro" id="IPR035965">
    <property type="entry name" value="PAS-like_dom_sf"/>
</dbReference>
<dbReference type="InterPro" id="IPR036097">
    <property type="entry name" value="HisK_dim/P_sf"/>
</dbReference>